<evidence type="ECO:0000259" key="1">
    <source>
        <dbReference type="Pfam" id="PF02625"/>
    </source>
</evidence>
<accession>A0A921MPD2</accession>
<feature type="domain" description="XdhC- CoxI" evidence="1">
    <location>
        <begin position="162"/>
        <end position="217"/>
    </location>
</feature>
<dbReference type="InterPro" id="IPR027051">
    <property type="entry name" value="XdhC_Rossmann_dom"/>
</dbReference>
<gene>
    <name evidence="3" type="ORF">K8V01_11405</name>
</gene>
<proteinExistence type="predicted"/>
<sequence length="251" mass="26658">MERLIICGGGHVSLALAHMASILDFDITVIDDREEFANKERFPMAGQVLCMGFEEALDQLGSRADDYYVIVTRGHAFDRDCLAHVLRGKYAYAGMIGSRGKVAAVMKSLLAEGFPQAQLDGVHAPIGIKLGGQSPAEVAVSIAAELVAERARIGSMPPPPPEQEPGVLVTIVSKRGSAPRGTGAWMLVRPDGSILGTVGGGAAEHKARQDALKLWNGEDIPARQVYDLSPNAADLGMVCGGVIEVEFALRR</sequence>
<evidence type="ECO:0000259" key="2">
    <source>
        <dbReference type="Pfam" id="PF13478"/>
    </source>
</evidence>
<organism evidence="3 4">
    <name type="scientific">Pseudoflavonifractor capillosus</name>
    <dbReference type="NCBI Taxonomy" id="106588"/>
    <lineage>
        <taxon>Bacteria</taxon>
        <taxon>Bacillati</taxon>
        <taxon>Bacillota</taxon>
        <taxon>Clostridia</taxon>
        <taxon>Eubacteriales</taxon>
        <taxon>Oscillospiraceae</taxon>
        <taxon>Pseudoflavonifractor</taxon>
    </lineage>
</organism>
<dbReference type="Gene3D" id="3.40.50.720">
    <property type="entry name" value="NAD(P)-binding Rossmann-like Domain"/>
    <property type="match status" value="1"/>
</dbReference>
<comment type="caution">
    <text evidence="3">The sequence shown here is derived from an EMBL/GenBank/DDBJ whole genome shotgun (WGS) entry which is preliminary data.</text>
</comment>
<dbReference type="Proteomes" id="UP000760668">
    <property type="component" value="Unassembled WGS sequence"/>
</dbReference>
<dbReference type="EMBL" id="DYUC01000112">
    <property type="protein sequence ID" value="HJG87604.1"/>
    <property type="molecule type" value="Genomic_DNA"/>
</dbReference>
<evidence type="ECO:0000313" key="4">
    <source>
        <dbReference type="Proteomes" id="UP000760668"/>
    </source>
</evidence>
<dbReference type="Pfam" id="PF13478">
    <property type="entry name" value="XdhC_C"/>
    <property type="match status" value="1"/>
</dbReference>
<name>A0A921MPD2_9FIRM</name>
<feature type="domain" description="XdhC Rossmann" evidence="2">
    <location>
        <begin position="4"/>
        <end position="146"/>
    </location>
</feature>
<protein>
    <submittedName>
        <fullName evidence="3">XdhC family protein</fullName>
    </submittedName>
</protein>
<dbReference type="Pfam" id="PF02625">
    <property type="entry name" value="XdhC_CoxI"/>
    <property type="match status" value="1"/>
</dbReference>
<dbReference type="InterPro" id="IPR052698">
    <property type="entry name" value="MoCofactor_Util/Proc"/>
</dbReference>
<reference evidence="3" key="2">
    <citation type="submission" date="2021-09" db="EMBL/GenBank/DDBJ databases">
        <authorList>
            <person name="Gilroy R."/>
        </authorList>
    </citation>
    <scope>NUCLEOTIDE SEQUENCE</scope>
    <source>
        <strain evidence="3">CHK179-5677</strain>
    </source>
</reference>
<dbReference type="AlphaFoldDB" id="A0A921MPD2"/>
<reference evidence="3" key="1">
    <citation type="journal article" date="2021" name="PeerJ">
        <title>Extensive microbial diversity within the chicken gut microbiome revealed by metagenomics and culture.</title>
        <authorList>
            <person name="Gilroy R."/>
            <person name="Ravi A."/>
            <person name="Getino M."/>
            <person name="Pursley I."/>
            <person name="Horton D.L."/>
            <person name="Alikhan N.F."/>
            <person name="Baker D."/>
            <person name="Gharbi K."/>
            <person name="Hall N."/>
            <person name="Watson M."/>
            <person name="Adriaenssens E.M."/>
            <person name="Foster-Nyarko E."/>
            <person name="Jarju S."/>
            <person name="Secka A."/>
            <person name="Antonio M."/>
            <person name="Oren A."/>
            <person name="Chaudhuri R.R."/>
            <person name="La Ragione R."/>
            <person name="Hildebrand F."/>
            <person name="Pallen M.J."/>
        </authorList>
    </citation>
    <scope>NUCLEOTIDE SEQUENCE</scope>
    <source>
        <strain evidence="3">CHK179-5677</strain>
    </source>
</reference>
<dbReference type="PANTHER" id="PTHR30388">
    <property type="entry name" value="ALDEHYDE OXIDOREDUCTASE MOLYBDENUM COFACTOR ASSEMBLY PROTEIN"/>
    <property type="match status" value="1"/>
</dbReference>
<dbReference type="RefSeq" id="WP_295368315.1">
    <property type="nucleotide sequence ID" value="NZ_DYUC01000112.1"/>
</dbReference>
<dbReference type="PANTHER" id="PTHR30388:SF6">
    <property type="entry name" value="XANTHINE DEHYDROGENASE SUBUNIT A-RELATED"/>
    <property type="match status" value="1"/>
</dbReference>
<dbReference type="InterPro" id="IPR003777">
    <property type="entry name" value="XdhC_CoxI"/>
</dbReference>
<evidence type="ECO:0000313" key="3">
    <source>
        <dbReference type="EMBL" id="HJG87604.1"/>
    </source>
</evidence>